<comment type="caution">
    <text evidence="8">The sequence shown here is derived from an EMBL/GenBank/DDBJ whole genome shotgun (WGS) entry which is preliminary data.</text>
</comment>
<sequence length="565" mass="61889">MAAALTSRASPSLNNVSAAARSSTTGVVTLDDAEEEEAKKASSHNPLTNDDDHDMMDGQFILPDSVIVEFEADDEATEPQIKEAAARRERSRSSSRPRRRSGISASPPLCPQSRYLLWSCVRSDSEAEPSPVLNYRRDPDRSPASAAAGGAYQVPPPWLASSSGNAAAREAVALLKAKQKSRSRQAADKACQSTAPEEGGTDENNVNVTNDIQNSTSEIHHASATALKSRRRRRGRLVQQGTEAEPETPQEAGEKENLVEEAKAKLDEETKTTPEVKEVDLAAADDHATADVAAPEKEIAEGTPLFDTFTIWYDPGAHGGACNPTGPRDSDEYTRGLVRLGDVKTVEGFWRFWNSIDLMKLPKYSTISVFKNGIQPAWEDESNQEGGRWVVKGLCRSDSKEYYSTCVLALLGNLFTAPQKMNGIVLSVRPRGNTIALWNSIVDPELFEVIDWELRSIAPEDMQETVEVEYRDHRGAINHNMRKLGSGASHWRLCTGMENAAGSMMMTPGTWTLDTPEIWTPDGVCDLSCAEAQQTYLCCPGVDESALSNCFWEDYYSNVYSTAAE</sequence>
<keyword evidence="5 6" id="KW-0648">Protein biosynthesis</keyword>
<evidence type="ECO:0000313" key="9">
    <source>
        <dbReference type="EMBL" id="KAF4676164.1"/>
    </source>
</evidence>
<feature type="region of interest" description="Disordered" evidence="7">
    <location>
        <begin position="1"/>
        <end position="107"/>
    </location>
</feature>
<name>A0A7J6MGV1_PEROL</name>
<dbReference type="GO" id="GO:0016281">
    <property type="term" value="C:eukaryotic translation initiation factor 4F complex"/>
    <property type="evidence" value="ECO:0007669"/>
    <property type="project" value="TreeGrafter"/>
</dbReference>
<evidence type="ECO:0000256" key="6">
    <source>
        <dbReference type="RuleBase" id="RU004374"/>
    </source>
</evidence>
<evidence type="ECO:0000313" key="11">
    <source>
        <dbReference type="Proteomes" id="UP000572268"/>
    </source>
</evidence>
<evidence type="ECO:0000256" key="1">
    <source>
        <dbReference type="ARBA" id="ARBA00009860"/>
    </source>
</evidence>
<reference evidence="10 11" key="1">
    <citation type="submission" date="2020-04" db="EMBL/GenBank/DDBJ databases">
        <title>Perkinsus olseni comparative genomics.</title>
        <authorList>
            <person name="Bogema D.R."/>
        </authorList>
    </citation>
    <scope>NUCLEOTIDE SEQUENCE [LARGE SCALE GENOMIC DNA]</scope>
    <source>
        <strain evidence="8">ATCC PRA-179</strain>
        <strain evidence="9">ATCC PRA-31</strain>
    </source>
</reference>
<evidence type="ECO:0000256" key="5">
    <source>
        <dbReference type="ARBA" id="ARBA00022917"/>
    </source>
</evidence>
<dbReference type="PANTHER" id="PTHR11960:SF8">
    <property type="entry name" value="EUKARYOTIC TRANSLATION INITIATION FACTOR 4E1-RELATED"/>
    <property type="match status" value="1"/>
</dbReference>
<dbReference type="EMBL" id="JABAHT010000007">
    <property type="protein sequence ID" value="KAF4670656.1"/>
    <property type="molecule type" value="Genomic_DNA"/>
</dbReference>
<gene>
    <name evidence="9" type="ORF">FOL46_007216</name>
    <name evidence="8" type="ORF">FOZ61_009499</name>
</gene>
<evidence type="ECO:0000256" key="4">
    <source>
        <dbReference type="ARBA" id="ARBA00022884"/>
    </source>
</evidence>
<evidence type="ECO:0000313" key="10">
    <source>
        <dbReference type="Proteomes" id="UP000570595"/>
    </source>
</evidence>
<feature type="region of interest" description="Disordered" evidence="7">
    <location>
        <begin position="127"/>
        <end position="156"/>
    </location>
</feature>
<dbReference type="Pfam" id="PF01652">
    <property type="entry name" value="IF4E"/>
    <property type="match status" value="1"/>
</dbReference>
<feature type="compositionally biased region" description="Basic and acidic residues" evidence="7">
    <location>
        <begin position="80"/>
        <end position="92"/>
    </location>
</feature>
<dbReference type="GO" id="GO:0003743">
    <property type="term" value="F:translation initiation factor activity"/>
    <property type="evidence" value="ECO:0007669"/>
    <property type="project" value="UniProtKB-KW"/>
</dbReference>
<dbReference type="OrthoDB" id="590761at2759"/>
<dbReference type="Gene3D" id="3.30.760.10">
    <property type="entry name" value="RNA Cap, Translation Initiation Factor Eif4e"/>
    <property type="match status" value="1"/>
</dbReference>
<proteinExistence type="inferred from homology"/>
<organism evidence="8 10">
    <name type="scientific">Perkinsus olseni</name>
    <name type="common">Perkinsus atlanticus</name>
    <dbReference type="NCBI Taxonomy" id="32597"/>
    <lineage>
        <taxon>Eukaryota</taxon>
        <taxon>Sar</taxon>
        <taxon>Alveolata</taxon>
        <taxon>Perkinsozoa</taxon>
        <taxon>Perkinsea</taxon>
        <taxon>Perkinsida</taxon>
        <taxon>Perkinsidae</taxon>
        <taxon>Perkinsus</taxon>
    </lineage>
</organism>
<evidence type="ECO:0000256" key="7">
    <source>
        <dbReference type="SAM" id="MobiDB-lite"/>
    </source>
</evidence>
<feature type="region of interest" description="Disordered" evidence="7">
    <location>
        <begin position="178"/>
        <end position="258"/>
    </location>
</feature>
<evidence type="ECO:0000256" key="2">
    <source>
        <dbReference type="ARBA" id="ARBA00022540"/>
    </source>
</evidence>
<evidence type="ECO:0000256" key="3">
    <source>
        <dbReference type="ARBA" id="ARBA00022845"/>
    </source>
</evidence>
<dbReference type="PANTHER" id="PTHR11960">
    <property type="entry name" value="EUKARYOTIC TRANSLATION INITIATION FACTOR 4E RELATED"/>
    <property type="match status" value="1"/>
</dbReference>
<dbReference type="Proteomes" id="UP000570595">
    <property type="component" value="Unassembled WGS sequence"/>
</dbReference>
<feature type="compositionally biased region" description="Polar residues" evidence="7">
    <location>
        <begin position="7"/>
        <end position="27"/>
    </location>
</feature>
<dbReference type="InterPro" id="IPR023398">
    <property type="entry name" value="TIF_eIF4e-like"/>
</dbReference>
<protein>
    <recommendedName>
        <fullName evidence="12">Eukaryotic translation initiation factor 4E</fullName>
    </recommendedName>
</protein>
<dbReference type="InterPro" id="IPR001040">
    <property type="entry name" value="TIF_eIF_4E"/>
</dbReference>
<dbReference type="AlphaFoldDB" id="A0A7J6MGV1"/>
<evidence type="ECO:0008006" key="12">
    <source>
        <dbReference type="Google" id="ProtNLM"/>
    </source>
</evidence>
<keyword evidence="4 6" id="KW-0694">RNA-binding</keyword>
<feature type="compositionally biased region" description="Polar residues" evidence="7">
    <location>
        <begin position="202"/>
        <end position="217"/>
    </location>
</feature>
<dbReference type="GO" id="GO:0000340">
    <property type="term" value="F:RNA 7-methylguanosine cap binding"/>
    <property type="evidence" value="ECO:0007669"/>
    <property type="project" value="TreeGrafter"/>
</dbReference>
<accession>A0A7J6MGV1</accession>
<comment type="similarity">
    <text evidence="1 6">Belongs to the eukaryotic initiation factor 4E family.</text>
</comment>
<keyword evidence="3" id="KW-0810">Translation regulation</keyword>
<dbReference type="Proteomes" id="UP000572268">
    <property type="component" value="Unassembled WGS sequence"/>
</dbReference>
<evidence type="ECO:0000313" key="8">
    <source>
        <dbReference type="EMBL" id="KAF4670656.1"/>
    </source>
</evidence>
<keyword evidence="2 6" id="KW-0396">Initiation factor</keyword>
<dbReference type="GO" id="GO:0006417">
    <property type="term" value="P:regulation of translation"/>
    <property type="evidence" value="ECO:0007669"/>
    <property type="project" value="UniProtKB-KW"/>
</dbReference>
<dbReference type="SUPFAM" id="SSF55418">
    <property type="entry name" value="eIF4e-like"/>
    <property type="match status" value="1"/>
</dbReference>
<dbReference type="EMBL" id="JABANN010000005">
    <property type="protein sequence ID" value="KAF4676164.1"/>
    <property type="molecule type" value="Genomic_DNA"/>
</dbReference>